<feature type="domain" description="Saccharopine dehydrogenase NADP binding" evidence="2">
    <location>
        <begin position="13"/>
        <end position="139"/>
    </location>
</feature>
<comment type="similarity">
    <text evidence="1">Belongs to the saccharopine dehydrogenase family.</text>
</comment>
<dbReference type="PANTHER" id="PTHR12286:SF5">
    <property type="entry name" value="SACCHAROPINE DEHYDROGENASE-LIKE OXIDOREDUCTASE"/>
    <property type="match status" value="1"/>
</dbReference>
<name>A0ABP0B0U8_9PEZI</name>
<evidence type="ECO:0000259" key="2">
    <source>
        <dbReference type="Pfam" id="PF03435"/>
    </source>
</evidence>
<protein>
    <recommendedName>
        <fullName evidence="2">Saccharopine dehydrogenase NADP binding domain-containing protein</fullName>
    </recommendedName>
</protein>
<dbReference type="EMBL" id="CAWUHB010000006">
    <property type="protein sequence ID" value="CAK7213157.1"/>
    <property type="molecule type" value="Genomic_DNA"/>
</dbReference>
<reference evidence="3 4" key="1">
    <citation type="submission" date="2024-01" db="EMBL/GenBank/DDBJ databases">
        <authorList>
            <person name="Allen C."/>
            <person name="Tagirdzhanova G."/>
        </authorList>
    </citation>
    <scope>NUCLEOTIDE SEQUENCE [LARGE SCALE GENOMIC DNA]</scope>
</reference>
<dbReference type="SUPFAM" id="SSF51735">
    <property type="entry name" value="NAD(P)-binding Rossmann-fold domains"/>
    <property type="match status" value="1"/>
</dbReference>
<dbReference type="InterPro" id="IPR005097">
    <property type="entry name" value="Sacchrp_dh_NADP-bd"/>
</dbReference>
<dbReference type="InterPro" id="IPR036291">
    <property type="entry name" value="NAD(P)-bd_dom_sf"/>
</dbReference>
<dbReference type="Gene3D" id="3.40.50.720">
    <property type="entry name" value="NAD(P)-binding Rossmann-like Domain"/>
    <property type="match status" value="1"/>
</dbReference>
<evidence type="ECO:0000313" key="4">
    <source>
        <dbReference type="Proteomes" id="UP001642405"/>
    </source>
</evidence>
<sequence length="423" mass="45666">MPFKKHGRTYDLVLFGATGYTGSYTVEYIAKSLPTDLKWAIAGRSQEKLAKLAAEIKGFNPDRLEPAIEVCSINEGELAQLAKKTFVLISTVGPYGTYGEPAFKACAENGTHYVDVTGEVPFVAKMIKKYEGAAKASGALMFPQSGIESAPADIAAAEIARVNRTQLQAKTRDVTAAIRIKALPSGGTLDTVLTIFDNFSISDLRSSMAPYALSPVSRPSGHRGSTPLLSYLTGSLRVRHLGQLTTSMSGTTNAAQVERTWGLLASMPGRSAEAYGANFSFMEYSRARNWLQGAQMHWMLALGSFLLATFPPFRWLAKRYVFAPGTGPTREEARNNVIEYRAVGTPDIEGEAKPSKVAFSSAVFRGGMYDLTGIMASEAALAILKDDLKLEEGGIYTPSFLGQGFIDRLGAAGFKYETKLVDA</sequence>
<gene>
    <name evidence="3" type="ORF">SCUCBS95973_001705</name>
</gene>
<evidence type="ECO:0000313" key="3">
    <source>
        <dbReference type="EMBL" id="CAK7213157.1"/>
    </source>
</evidence>
<dbReference type="Proteomes" id="UP001642405">
    <property type="component" value="Unassembled WGS sequence"/>
</dbReference>
<keyword evidence="4" id="KW-1185">Reference proteome</keyword>
<comment type="caution">
    <text evidence="3">The sequence shown here is derived from an EMBL/GenBank/DDBJ whole genome shotgun (WGS) entry which is preliminary data.</text>
</comment>
<dbReference type="PANTHER" id="PTHR12286">
    <property type="entry name" value="SACCHAROPINE DEHYDROGENASE-LIKE OXIDOREDUCTASE"/>
    <property type="match status" value="1"/>
</dbReference>
<dbReference type="InterPro" id="IPR051276">
    <property type="entry name" value="Saccharopine_DH-like_oxidrdct"/>
</dbReference>
<organism evidence="3 4">
    <name type="scientific">Sporothrix curviconia</name>
    <dbReference type="NCBI Taxonomy" id="1260050"/>
    <lineage>
        <taxon>Eukaryota</taxon>
        <taxon>Fungi</taxon>
        <taxon>Dikarya</taxon>
        <taxon>Ascomycota</taxon>
        <taxon>Pezizomycotina</taxon>
        <taxon>Sordariomycetes</taxon>
        <taxon>Sordariomycetidae</taxon>
        <taxon>Ophiostomatales</taxon>
        <taxon>Ophiostomataceae</taxon>
        <taxon>Sporothrix</taxon>
    </lineage>
</organism>
<evidence type="ECO:0000256" key="1">
    <source>
        <dbReference type="ARBA" id="ARBA00038048"/>
    </source>
</evidence>
<accession>A0ABP0B0U8</accession>
<dbReference type="Pfam" id="PF03435">
    <property type="entry name" value="Sacchrp_dh_NADP"/>
    <property type="match status" value="1"/>
</dbReference>
<proteinExistence type="inferred from homology"/>